<name>A0A1K0IGH7_CUPNE</name>
<dbReference type="AlphaFoldDB" id="A0A1K0IGH7"/>
<dbReference type="EMBL" id="FMSH01000238">
    <property type="protein sequence ID" value="SCU76435.1"/>
    <property type="molecule type" value="Genomic_DNA"/>
</dbReference>
<accession>A0A1K0IGH7</accession>
<organism evidence="1">
    <name type="scientific">Cupriavidus necator</name>
    <name type="common">Alcaligenes eutrophus</name>
    <name type="synonym">Ralstonia eutropha</name>
    <dbReference type="NCBI Taxonomy" id="106590"/>
    <lineage>
        <taxon>Bacteria</taxon>
        <taxon>Pseudomonadati</taxon>
        <taxon>Pseudomonadota</taxon>
        <taxon>Betaproteobacteria</taxon>
        <taxon>Burkholderiales</taxon>
        <taxon>Burkholderiaceae</taxon>
        <taxon>Cupriavidus</taxon>
    </lineage>
</organism>
<protein>
    <submittedName>
        <fullName evidence="1">Uncharacterized protein</fullName>
    </submittedName>
</protein>
<evidence type="ECO:0000313" key="1">
    <source>
        <dbReference type="EMBL" id="SCU76435.1"/>
    </source>
</evidence>
<gene>
    <name evidence="1" type="ORF">CNECB9_3120008</name>
</gene>
<sequence>MRKIGLLFTFFFAPQYSADP</sequence>
<proteinExistence type="predicted"/>
<reference evidence="1" key="1">
    <citation type="submission" date="2016-09" db="EMBL/GenBank/DDBJ databases">
        <authorList>
            <person name="Capua I."/>
            <person name="De Benedictis P."/>
            <person name="Joannis T."/>
            <person name="Lombin L.H."/>
            <person name="Cattoli G."/>
        </authorList>
    </citation>
    <scope>NUCLEOTIDE SEQUENCE</scope>
    <source>
        <strain evidence="1">B9</strain>
    </source>
</reference>